<dbReference type="InterPro" id="IPR007837">
    <property type="entry name" value="DinB"/>
</dbReference>
<evidence type="ECO:0000313" key="4">
    <source>
        <dbReference type="EMBL" id="MBO1108952.1"/>
    </source>
</evidence>
<feature type="binding site" evidence="3">
    <location>
        <position position="123"/>
    </location>
    <ligand>
        <name>a divalent metal cation</name>
        <dbReference type="ChEBI" id="CHEBI:60240"/>
    </ligand>
</feature>
<name>A0A8I1W9U1_PLESH</name>
<proteinExistence type="inferred from homology"/>
<evidence type="ECO:0000256" key="1">
    <source>
        <dbReference type="ARBA" id="ARBA00008635"/>
    </source>
</evidence>
<keyword evidence="2 3" id="KW-0479">Metal-binding</keyword>
<dbReference type="InterPro" id="IPR034660">
    <property type="entry name" value="DinB/YfiT-like"/>
</dbReference>
<gene>
    <name evidence="4" type="ORF">J2R62_12140</name>
</gene>
<dbReference type="AlphaFoldDB" id="A0A8I1W9U1"/>
<protein>
    <recommendedName>
        <fullName evidence="6">Damage-inducible protein DinB</fullName>
    </recommendedName>
</protein>
<feature type="binding site" evidence="3">
    <location>
        <position position="51"/>
    </location>
    <ligand>
        <name>a divalent metal cation</name>
        <dbReference type="ChEBI" id="CHEBI:60240"/>
    </ligand>
</feature>
<evidence type="ECO:0000256" key="2">
    <source>
        <dbReference type="ARBA" id="ARBA00022723"/>
    </source>
</evidence>
<evidence type="ECO:0000313" key="5">
    <source>
        <dbReference type="Proteomes" id="UP000664658"/>
    </source>
</evidence>
<dbReference type="EMBL" id="JAFNAA010000013">
    <property type="protein sequence ID" value="MBO1108952.1"/>
    <property type="molecule type" value="Genomic_DNA"/>
</dbReference>
<dbReference type="Gene3D" id="1.20.120.450">
    <property type="entry name" value="dinb family like domain"/>
    <property type="match status" value="1"/>
</dbReference>
<comment type="caution">
    <text evidence="4">The sequence shown here is derived from an EMBL/GenBank/DDBJ whole genome shotgun (WGS) entry which is preliminary data.</text>
</comment>
<sequence>MSMLPHHLQQQLLYHRWAYRILQRQLRGLPTALLVQDSGLSFGSILNTLNHLLVSERQQLARVLHQPVPDLAPDTIVTIDTAALFEQLEQTCDQWLAITTQLAELAPSQRHDADIQICEVILHAVHHRGQISAVMTNQGYPAPGIDFAAFRRAQVAQAAAQHAEAITDHV</sequence>
<accession>A0A8I1W9U1</accession>
<dbReference type="Pfam" id="PF05163">
    <property type="entry name" value="DinB"/>
    <property type="match status" value="1"/>
</dbReference>
<evidence type="ECO:0000256" key="3">
    <source>
        <dbReference type="PIRSR" id="PIRSR607837-1"/>
    </source>
</evidence>
<dbReference type="GO" id="GO:0046872">
    <property type="term" value="F:metal ion binding"/>
    <property type="evidence" value="ECO:0007669"/>
    <property type="project" value="UniProtKB-KW"/>
</dbReference>
<feature type="binding site" evidence="3">
    <location>
        <position position="127"/>
    </location>
    <ligand>
        <name>a divalent metal cation</name>
        <dbReference type="ChEBI" id="CHEBI:60240"/>
    </ligand>
</feature>
<comment type="similarity">
    <text evidence="1">Belongs to the DinB family.</text>
</comment>
<organism evidence="4 5">
    <name type="scientific">Plesiomonas shigelloides</name>
    <name type="common">Aeromonas shigelloides</name>
    <dbReference type="NCBI Taxonomy" id="703"/>
    <lineage>
        <taxon>Bacteria</taxon>
        <taxon>Pseudomonadati</taxon>
        <taxon>Pseudomonadota</taxon>
        <taxon>Gammaproteobacteria</taxon>
        <taxon>Enterobacterales</taxon>
        <taxon>Enterobacteriaceae</taxon>
        <taxon>Plesiomonas</taxon>
    </lineage>
</organism>
<dbReference type="SUPFAM" id="SSF109854">
    <property type="entry name" value="DinB/YfiT-like putative metalloenzymes"/>
    <property type="match status" value="1"/>
</dbReference>
<evidence type="ECO:0008006" key="6">
    <source>
        <dbReference type="Google" id="ProtNLM"/>
    </source>
</evidence>
<dbReference type="Proteomes" id="UP000664658">
    <property type="component" value="Unassembled WGS sequence"/>
</dbReference>
<reference evidence="4" key="1">
    <citation type="submission" date="2021-03" db="EMBL/GenBank/DDBJ databases">
        <title>Plesiomonas shigelloides zfcc0051, isolated from zebrafish feces.</title>
        <authorList>
            <person name="Vanderhoek Z."/>
            <person name="Gaulke C."/>
        </authorList>
    </citation>
    <scope>NUCLEOTIDE SEQUENCE</scope>
    <source>
        <strain evidence="4">Zfcc0051</strain>
    </source>
</reference>